<protein>
    <recommendedName>
        <fullName evidence="1">F-box domain-containing protein</fullName>
    </recommendedName>
</protein>
<dbReference type="AlphaFoldDB" id="A0A420YN18"/>
<proteinExistence type="predicted"/>
<dbReference type="PROSITE" id="PS50181">
    <property type="entry name" value="FBOX"/>
    <property type="match status" value="1"/>
</dbReference>
<dbReference type="SUPFAM" id="SSF81383">
    <property type="entry name" value="F-box domain"/>
    <property type="match status" value="1"/>
</dbReference>
<dbReference type="OrthoDB" id="4191831at2759"/>
<organism evidence="2 3">
    <name type="scientific">Coniochaeta pulveracea</name>
    <dbReference type="NCBI Taxonomy" id="177199"/>
    <lineage>
        <taxon>Eukaryota</taxon>
        <taxon>Fungi</taxon>
        <taxon>Dikarya</taxon>
        <taxon>Ascomycota</taxon>
        <taxon>Pezizomycotina</taxon>
        <taxon>Sordariomycetes</taxon>
        <taxon>Sordariomycetidae</taxon>
        <taxon>Coniochaetales</taxon>
        <taxon>Coniochaetaceae</taxon>
        <taxon>Coniochaeta</taxon>
    </lineage>
</organism>
<evidence type="ECO:0000259" key="1">
    <source>
        <dbReference type="PROSITE" id="PS50181"/>
    </source>
</evidence>
<dbReference type="InterPro" id="IPR036047">
    <property type="entry name" value="F-box-like_dom_sf"/>
</dbReference>
<dbReference type="Pfam" id="PF12937">
    <property type="entry name" value="F-box-like"/>
    <property type="match status" value="1"/>
</dbReference>
<dbReference type="CDD" id="cd09917">
    <property type="entry name" value="F-box_SF"/>
    <property type="match status" value="1"/>
</dbReference>
<dbReference type="InterPro" id="IPR001810">
    <property type="entry name" value="F-box_dom"/>
</dbReference>
<keyword evidence="3" id="KW-1185">Reference proteome</keyword>
<gene>
    <name evidence="2" type="ORF">DL546_009555</name>
</gene>
<dbReference type="Proteomes" id="UP000275385">
    <property type="component" value="Unassembled WGS sequence"/>
</dbReference>
<accession>A0A420YN18</accession>
<evidence type="ECO:0000313" key="3">
    <source>
        <dbReference type="Proteomes" id="UP000275385"/>
    </source>
</evidence>
<reference evidence="2 3" key="1">
    <citation type="submission" date="2018-08" db="EMBL/GenBank/DDBJ databases">
        <title>Draft genome of the lignicolous fungus Coniochaeta pulveracea.</title>
        <authorList>
            <person name="Borstlap C.J."/>
            <person name="De Witt R.N."/>
            <person name="Botha A."/>
            <person name="Volschenk H."/>
        </authorList>
    </citation>
    <scope>NUCLEOTIDE SEQUENCE [LARGE SCALE GENOMIC DNA]</scope>
    <source>
        <strain evidence="2 3">CAB683</strain>
    </source>
</reference>
<sequence length="480" mass="54669">MADVLVSQSRLSSTRVSLPAFPAEILRSIFELLSPADFRSLCLVCKAIRPHAEPLFYSQIDFLWLDKVPPITSLLRTLLARPQLAAHVRGVSLGYPPVQVSIRNYPFVKVPVTEKDVGLPIAFVESLKLPDDGFWVQELRAGTMDAYVAVLLSQLHNLRRLDMCGHFTNEMILVGTVFWCALCEGVDRGLPAFEYLEEVSVTKRWTYYGSSSIRNTQDLLPLFHLPALKHMKLWLDDPESLDPKTIGWPTGQVPKACMLRLLELVNIREPQLRHVLEATTCLQSLRWVWNHDEDFEYYIDLKPIIDLDEIGRAVAPVKDTLTRLEIVVWASLGGDALDEPYLDVTGSLRSLRQFTKLKSVEVPLVFLVASLSPHLAKPFAESLPRNLEYLTVSTELLEQEELEWTGRPILDALRPWLEFWRDYTPNMRIFHLKVDLCHWAWTTSARDVLVELGVTAGLQIQVTESEALKSSRARFTEIDT</sequence>
<comment type="caution">
    <text evidence="2">The sequence shown here is derived from an EMBL/GenBank/DDBJ whole genome shotgun (WGS) entry which is preliminary data.</text>
</comment>
<name>A0A420YN18_9PEZI</name>
<dbReference type="EMBL" id="QVQW01000002">
    <property type="protein sequence ID" value="RKU49231.1"/>
    <property type="molecule type" value="Genomic_DNA"/>
</dbReference>
<evidence type="ECO:0000313" key="2">
    <source>
        <dbReference type="EMBL" id="RKU49231.1"/>
    </source>
</evidence>
<feature type="domain" description="F-box" evidence="1">
    <location>
        <begin position="15"/>
        <end position="67"/>
    </location>
</feature>